<keyword evidence="5" id="KW-1185">Reference proteome</keyword>
<reference evidence="4" key="1">
    <citation type="journal article" date="2019" name="Phytopathology">
        <title>A Novel Group of Rhizobium tumorigenes-Like Agrobacteria Associated with Crown Gall Disease of Rhododendron and Blueberry.</title>
        <authorList>
            <person name="Kuzmanovic N."/>
            <person name="Behrens P."/>
            <person name="Idczak E."/>
            <person name="Wagner S."/>
            <person name="Gotz M."/>
            <person name="Sproer C."/>
            <person name="Bunk B."/>
            <person name="Overmann J."/>
            <person name="Smalla K."/>
        </authorList>
    </citation>
    <scope>NUCLEOTIDE SEQUENCE</scope>
    <source>
        <strain evidence="4">Rho-6.2</strain>
    </source>
</reference>
<name>A0ABY8IIR2_9HYPH</name>
<gene>
    <name evidence="4" type="ORF">PR018_03405</name>
</gene>
<organism evidence="4 5">
    <name type="scientific">Rhizobium rhododendri</name>
    <dbReference type="NCBI Taxonomy" id="2506430"/>
    <lineage>
        <taxon>Bacteria</taxon>
        <taxon>Pseudomonadati</taxon>
        <taxon>Pseudomonadota</taxon>
        <taxon>Alphaproteobacteria</taxon>
        <taxon>Hyphomicrobiales</taxon>
        <taxon>Rhizobiaceae</taxon>
        <taxon>Rhizobium/Agrobacterium group</taxon>
        <taxon>Rhizobium</taxon>
    </lineage>
</organism>
<evidence type="ECO:0000256" key="3">
    <source>
        <dbReference type="SAM" id="MobiDB-lite"/>
    </source>
</evidence>
<protein>
    <submittedName>
        <fullName evidence="4">Type II toxin-antitoxin system RelE/ParE family toxin</fullName>
    </submittedName>
</protein>
<evidence type="ECO:0000313" key="5">
    <source>
        <dbReference type="Proteomes" id="UP000318939"/>
    </source>
</evidence>
<proteinExistence type="inferred from homology"/>
<dbReference type="PANTHER" id="PTHR33755">
    <property type="entry name" value="TOXIN PARE1-RELATED"/>
    <property type="match status" value="1"/>
</dbReference>
<dbReference type="InterPro" id="IPR035093">
    <property type="entry name" value="RelE/ParE_toxin_dom_sf"/>
</dbReference>
<feature type="region of interest" description="Disordered" evidence="3">
    <location>
        <begin position="86"/>
        <end position="105"/>
    </location>
</feature>
<evidence type="ECO:0000256" key="2">
    <source>
        <dbReference type="ARBA" id="ARBA00022649"/>
    </source>
</evidence>
<sequence>MRKIILSANAGDYLRCEKAYLASFNPRASDTAMRQLRSAFRLLAGYPQAGVADTKLPGRRIYVAGNYIIAYRVEPDAIKISYIRHGRQQAPDLDKDEGADIPDTD</sequence>
<dbReference type="EMBL" id="CP117267">
    <property type="protein sequence ID" value="WFS23582.1"/>
    <property type="molecule type" value="Genomic_DNA"/>
</dbReference>
<accession>A0ABY8IIR2</accession>
<dbReference type="InterPro" id="IPR007712">
    <property type="entry name" value="RelE/ParE_toxin"/>
</dbReference>
<keyword evidence="2" id="KW-1277">Toxin-antitoxin system</keyword>
<comment type="similarity">
    <text evidence="1">Belongs to the RelE toxin family.</text>
</comment>
<dbReference type="Gene3D" id="3.30.2310.20">
    <property type="entry name" value="RelE-like"/>
    <property type="match status" value="1"/>
</dbReference>
<dbReference type="InterPro" id="IPR051803">
    <property type="entry name" value="TA_system_RelE-like_toxin"/>
</dbReference>
<reference evidence="4" key="2">
    <citation type="journal article" date="2023" name="MicrobiologyOpen">
        <title>Genomics of the tumorigenes clade of the family Rhizobiaceae and description of Rhizobium rhododendri sp. nov.</title>
        <authorList>
            <person name="Kuzmanovic N."/>
            <person name="diCenzo G.C."/>
            <person name="Bunk B."/>
            <person name="Sproeer C."/>
            <person name="Fruehling A."/>
            <person name="Neumann-Schaal M."/>
            <person name="Overmann J."/>
            <person name="Smalla K."/>
        </authorList>
    </citation>
    <scope>NUCLEOTIDE SEQUENCE</scope>
    <source>
        <strain evidence="4">Rho-6.2</strain>
    </source>
</reference>
<dbReference type="RefSeq" id="WP_142824390.1">
    <property type="nucleotide sequence ID" value="NZ_CP117267.1"/>
</dbReference>
<dbReference type="PANTHER" id="PTHR33755:SF7">
    <property type="entry name" value="TOXIN MODULE OF TOXIN-ANTITOXIN SYSTEM RELE_STBE FAMILY"/>
    <property type="match status" value="1"/>
</dbReference>
<evidence type="ECO:0000256" key="1">
    <source>
        <dbReference type="ARBA" id="ARBA00006226"/>
    </source>
</evidence>
<evidence type="ECO:0000313" key="4">
    <source>
        <dbReference type="EMBL" id="WFS23582.1"/>
    </source>
</evidence>
<dbReference type="Proteomes" id="UP000318939">
    <property type="component" value="Chromosome"/>
</dbReference>
<dbReference type="Pfam" id="PF05016">
    <property type="entry name" value="ParE_toxin"/>
    <property type="match status" value="1"/>
</dbReference>